<name>A0A2T5IT90_9GAMM</name>
<sequence>MNHLYLLCKKYLVSYQEYIDRLDDANDIPIKRQEF</sequence>
<keyword evidence="2" id="KW-1185">Reference proteome</keyword>
<reference evidence="1 2" key="1">
    <citation type="submission" date="2018-04" db="EMBL/GenBank/DDBJ databases">
        <title>Genomic Encyclopedia of Archaeal and Bacterial Type Strains, Phase II (KMG-II): from individual species to whole genera.</title>
        <authorList>
            <person name="Goeker M."/>
        </authorList>
    </citation>
    <scope>NUCLEOTIDE SEQUENCE [LARGE SCALE GENOMIC DNA]</scope>
    <source>
        <strain evidence="1 2">DSM 5822</strain>
    </source>
</reference>
<evidence type="ECO:0000313" key="1">
    <source>
        <dbReference type="EMBL" id="PTQ87087.1"/>
    </source>
</evidence>
<accession>A0A2T5IT90</accession>
<organism evidence="1 2">
    <name type="scientific">Agitococcus lubricus</name>
    <dbReference type="NCBI Taxonomy" id="1077255"/>
    <lineage>
        <taxon>Bacteria</taxon>
        <taxon>Pseudomonadati</taxon>
        <taxon>Pseudomonadota</taxon>
        <taxon>Gammaproteobacteria</taxon>
        <taxon>Moraxellales</taxon>
        <taxon>Moraxellaceae</taxon>
        <taxon>Agitococcus</taxon>
    </lineage>
</organism>
<evidence type="ECO:0000313" key="2">
    <source>
        <dbReference type="Proteomes" id="UP000244223"/>
    </source>
</evidence>
<gene>
    <name evidence="1" type="ORF">C8N29_1249</name>
</gene>
<proteinExistence type="predicted"/>
<dbReference type="Proteomes" id="UP000244223">
    <property type="component" value="Unassembled WGS sequence"/>
</dbReference>
<dbReference type="EMBL" id="QAON01000024">
    <property type="protein sequence ID" value="PTQ87087.1"/>
    <property type="molecule type" value="Genomic_DNA"/>
</dbReference>
<dbReference type="AlphaFoldDB" id="A0A2T5IT90"/>
<comment type="caution">
    <text evidence="1">The sequence shown here is derived from an EMBL/GenBank/DDBJ whole genome shotgun (WGS) entry which is preliminary data.</text>
</comment>
<protein>
    <submittedName>
        <fullName evidence="1">Uncharacterized protein</fullName>
    </submittedName>
</protein>